<keyword evidence="1" id="KW-0963">Cytoplasm</keyword>
<dbReference type="UniPathway" id="UPA00232"/>
<feature type="domain" description="SCP2" evidence="2">
    <location>
        <begin position="19"/>
        <end position="115"/>
    </location>
</feature>
<gene>
    <name evidence="1" type="primary">ubiJ</name>
    <name evidence="3" type="ORF">CLH61_15050</name>
</gene>
<dbReference type="PANTHER" id="PTHR38693">
    <property type="entry name" value="UBIQUINONE BIOSYNTHESIS PROTEIN UBIJ"/>
    <property type="match status" value="1"/>
</dbReference>
<dbReference type="Gene3D" id="3.30.1050.10">
    <property type="entry name" value="SCP2 sterol-binding domain"/>
    <property type="match status" value="1"/>
</dbReference>
<comment type="pathway">
    <text evidence="1">Cofactor biosynthesis; ubiquinone biosynthesis.</text>
</comment>
<comment type="subcellular location">
    <subcellularLocation>
        <location evidence="1">Cytoplasm</location>
    </subcellularLocation>
</comment>
<organism evidence="3 4">
    <name type="scientific">Marinobacter profundi</name>
    <dbReference type="NCBI Taxonomy" id="2666256"/>
    <lineage>
        <taxon>Bacteria</taxon>
        <taxon>Pseudomonadati</taxon>
        <taxon>Pseudomonadota</taxon>
        <taxon>Gammaproteobacteria</taxon>
        <taxon>Pseudomonadales</taxon>
        <taxon>Marinobacteraceae</taxon>
        <taxon>Marinobacter</taxon>
    </lineage>
</organism>
<dbReference type="InterPro" id="IPR003033">
    <property type="entry name" value="SCP2_sterol-bd_dom"/>
</dbReference>
<proteinExistence type="inferred from homology"/>
<comment type="caution">
    <text evidence="3">The sequence shown here is derived from an EMBL/GenBank/DDBJ whole genome shotgun (WGS) entry which is preliminary data.</text>
</comment>
<dbReference type="PANTHER" id="PTHR38693:SF1">
    <property type="entry name" value="UBIQUINONE BIOSYNTHESIS ACCESSORY FACTOR UBIJ"/>
    <property type="match status" value="1"/>
</dbReference>
<dbReference type="SUPFAM" id="SSF55718">
    <property type="entry name" value="SCP-like"/>
    <property type="match status" value="1"/>
</dbReference>
<dbReference type="HAMAP" id="MF_02215">
    <property type="entry name" value="UbiJ"/>
    <property type="match status" value="1"/>
</dbReference>
<name>A0A2G1UIC4_9GAMM</name>
<dbReference type="GO" id="GO:0006744">
    <property type="term" value="P:ubiquinone biosynthetic process"/>
    <property type="evidence" value="ECO:0007669"/>
    <property type="project" value="UniProtKB-UniRule"/>
</dbReference>
<keyword evidence="4" id="KW-1185">Reference proteome</keyword>
<dbReference type="EMBL" id="NTFH01000011">
    <property type="protein sequence ID" value="PHQ14227.1"/>
    <property type="molecule type" value="Genomic_DNA"/>
</dbReference>
<dbReference type="AlphaFoldDB" id="A0A2G1UIC4"/>
<reference evidence="3 4" key="1">
    <citation type="submission" date="2017-09" db="EMBL/GenBank/DDBJ databases">
        <title>The draft genome sequences of Marinobacter sp. PWS21.</title>
        <authorList>
            <person name="Cao J."/>
        </authorList>
    </citation>
    <scope>NUCLEOTIDE SEQUENCE [LARGE SCALE GENOMIC DNA]</scope>
    <source>
        <strain evidence="3 4">PWS21</strain>
    </source>
</reference>
<evidence type="ECO:0000259" key="2">
    <source>
        <dbReference type="Pfam" id="PF02036"/>
    </source>
</evidence>
<comment type="function">
    <text evidence="1">Required for ubiquinone (coenzyme Q) biosynthesis. Binds hydrophobic ubiquinone biosynthetic intermediates via its SCP2 domain and is essential for the stability of the Ubi complex. May constitute a docking platform where Ubi enzymes assemble and access their SCP2-bound polyprenyl substrates.</text>
</comment>
<sequence length="214" mass="23145">MLPGPTLLSGITAIVEGALNSALALDPAGRKALLAALSEPVQFSLTNPLAMHLTLQQAGDRVQVGSQPAERPALVLSGRPLAFIALATGDDQVFSLGRIRVTGDTGLAHQFQRALNQLDPDWEAAMAGHIGDVPAHFIGRRLRGAAHWSRQAFRSLSANLEEYIHEESRSLPGRRELEATFTEIDALSLQVERLDARLGQLEDNNPEAPNREKP</sequence>
<evidence type="ECO:0000313" key="4">
    <source>
        <dbReference type="Proteomes" id="UP000231409"/>
    </source>
</evidence>
<evidence type="ECO:0000256" key="1">
    <source>
        <dbReference type="HAMAP-Rule" id="MF_02215"/>
    </source>
</evidence>
<protein>
    <recommendedName>
        <fullName evidence="1">Ubiquinone biosynthesis accessory factor UbiJ</fullName>
    </recommendedName>
</protein>
<evidence type="ECO:0000313" key="3">
    <source>
        <dbReference type="EMBL" id="PHQ14227.1"/>
    </source>
</evidence>
<dbReference type="RefSeq" id="WP_099615581.1">
    <property type="nucleotide sequence ID" value="NZ_KZ319374.1"/>
</dbReference>
<keyword evidence="1" id="KW-0831">Ubiquinone biosynthesis</keyword>
<dbReference type="Pfam" id="PF02036">
    <property type="entry name" value="SCP2"/>
    <property type="match status" value="1"/>
</dbReference>
<comment type="similarity">
    <text evidence="1">Belongs to the UbiJ family.</text>
</comment>
<dbReference type="InterPro" id="IPR036527">
    <property type="entry name" value="SCP2_sterol-bd_dom_sf"/>
</dbReference>
<accession>A0A2G1UIC4</accession>
<dbReference type="InterPro" id="IPR038989">
    <property type="entry name" value="UbiJ"/>
</dbReference>
<dbReference type="Proteomes" id="UP000231409">
    <property type="component" value="Unassembled WGS sequence"/>
</dbReference>
<dbReference type="GO" id="GO:0005737">
    <property type="term" value="C:cytoplasm"/>
    <property type="evidence" value="ECO:0007669"/>
    <property type="project" value="UniProtKB-SubCell"/>
</dbReference>